<feature type="domain" description="CobE/GbiG C-terminal" evidence="1">
    <location>
        <begin position="208"/>
        <end position="327"/>
    </location>
</feature>
<dbReference type="InterPro" id="IPR021744">
    <property type="entry name" value="CbiG_N"/>
</dbReference>
<evidence type="ECO:0000313" key="3">
    <source>
        <dbReference type="EMBL" id="MBC5685417.1"/>
    </source>
</evidence>
<keyword evidence="4" id="KW-1185">Reference proteome</keyword>
<dbReference type="InterPro" id="IPR036518">
    <property type="entry name" value="CobE/GbiG_C_sf"/>
</dbReference>
<feature type="domain" description="Cobalamin synthesis G N-terminal" evidence="2">
    <location>
        <begin position="40"/>
        <end position="120"/>
    </location>
</feature>
<proteinExistence type="predicted"/>
<gene>
    <name evidence="3" type="ORF">H8R94_02115</name>
</gene>
<dbReference type="SUPFAM" id="SSF159672">
    <property type="entry name" value="CbiG N-terminal domain-like"/>
    <property type="match status" value="1"/>
</dbReference>
<sequence>MILGVMTFSKRGQKTAEDLFEKCKEISPLYYDGDMPREAWIRDKFSYHIPLLFVGATGIAVRLIAPFVEDKLRDSAVIVMDQRGRHVIPLLSGHMGGANEIARNLADRVGTEVILTTATDVEDLFAVDVFARRNGFCICDRAGIRRISQRLLEGEKIRLAIDPAITFFKEDLPEGLHLVEASDGNVDLWIGCNPLDQETDLQLIHKPYVLGMGCKKGKSFEALQTFALEELQKEGIAMDQVAALASIDLKQGEMGLETLACFYHLPFYTYGADDLQEVEGQFSESAFVSHVTGVSNVCERAALACAGQGGRLLVKKQAKDGMTFALAKQIPRIQTWQTNVSK</sequence>
<accession>A0ABR7GDA6</accession>
<comment type="caution">
    <text evidence="3">The sequence shown here is derived from an EMBL/GenBank/DDBJ whole genome shotgun (WGS) entry which is preliminary data.</text>
</comment>
<organism evidence="3 4">
    <name type="scientific">Roseburia lenta</name>
    <dbReference type="NCBI Taxonomy" id="2763061"/>
    <lineage>
        <taxon>Bacteria</taxon>
        <taxon>Bacillati</taxon>
        <taxon>Bacillota</taxon>
        <taxon>Clostridia</taxon>
        <taxon>Lachnospirales</taxon>
        <taxon>Lachnospiraceae</taxon>
        <taxon>Roseburia</taxon>
    </lineage>
</organism>
<reference evidence="3 4" key="1">
    <citation type="submission" date="2020-08" db="EMBL/GenBank/DDBJ databases">
        <title>Genome public.</title>
        <authorList>
            <person name="Liu C."/>
            <person name="Sun Q."/>
        </authorList>
    </citation>
    <scope>NUCLEOTIDE SEQUENCE [LARGE SCALE GENOMIC DNA]</scope>
    <source>
        <strain evidence="3 4">NSJ-9</strain>
    </source>
</reference>
<dbReference type="Proteomes" id="UP000643810">
    <property type="component" value="Unassembled WGS sequence"/>
</dbReference>
<dbReference type="InterPro" id="IPR038029">
    <property type="entry name" value="GbiG_N_sf"/>
</dbReference>
<dbReference type="Pfam" id="PF01890">
    <property type="entry name" value="CbiG_C"/>
    <property type="match status" value="1"/>
</dbReference>
<evidence type="ECO:0000313" key="4">
    <source>
        <dbReference type="Proteomes" id="UP000643810"/>
    </source>
</evidence>
<dbReference type="Gene3D" id="3.40.50.11220">
    <property type="match status" value="1"/>
</dbReference>
<dbReference type="SUPFAM" id="SSF159664">
    <property type="entry name" value="CobE/GbiG C-terminal domain-like"/>
    <property type="match status" value="1"/>
</dbReference>
<name>A0ABR7GDA6_9FIRM</name>
<dbReference type="InterPro" id="IPR002750">
    <property type="entry name" value="CobE/GbiG_C"/>
</dbReference>
<evidence type="ECO:0000259" key="1">
    <source>
        <dbReference type="Pfam" id="PF01890"/>
    </source>
</evidence>
<dbReference type="EMBL" id="JACOPG010000001">
    <property type="protein sequence ID" value="MBC5685417.1"/>
    <property type="molecule type" value="Genomic_DNA"/>
</dbReference>
<protein>
    <submittedName>
        <fullName evidence="3">Cobalamin biosynthesis protein</fullName>
    </submittedName>
</protein>
<dbReference type="InterPro" id="IPR052553">
    <property type="entry name" value="CbiG_hydrolase"/>
</dbReference>
<dbReference type="Pfam" id="PF11760">
    <property type="entry name" value="CbiG_N"/>
    <property type="match status" value="1"/>
</dbReference>
<evidence type="ECO:0000259" key="2">
    <source>
        <dbReference type="Pfam" id="PF11760"/>
    </source>
</evidence>
<dbReference type="PANTHER" id="PTHR37477">
    <property type="entry name" value="COBALT-PRECORRIN-5A HYDROLASE"/>
    <property type="match status" value="1"/>
</dbReference>
<dbReference type="PANTHER" id="PTHR37477:SF1">
    <property type="entry name" value="COBALT-PRECORRIN-5A HYDROLASE"/>
    <property type="match status" value="1"/>
</dbReference>
<dbReference type="Gene3D" id="3.30.420.180">
    <property type="entry name" value="CobE/GbiG C-terminal domain"/>
    <property type="match status" value="1"/>
</dbReference>
<dbReference type="RefSeq" id="WP_186853743.1">
    <property type="nucleotide sequence ID" value="NZ_JACOPG010000001.1"/>
</dbReference>